<evidence type="ECO:0000256" key="1">
    <source>
        <dbReference type="ARBA" id="ARBA00008857"/>
    </source>
</evidence>
<dbReference type="PANTHER" id="PTHR30349">
    <property type="entry name" value="PHAGE INTEGRASE-RELATED"/>
    <property type="match status" value="1"/>
</dbReference>
<evidence type="ECO:0000313" key="6">
    <source>
        <dbReference type="Proteomes" id="UP001595698"/>
    </source>
</evidence>
<evidence type="ECO:0000256" key="2">
    <source>
        <dbReference type="ARBA" id="ARBA00023125"/>
    </source>
</evidence>
<dbReference type="PROSITE" id="PS51898">
    <property type="entry name" value="TYR_RECOMBINASE"/>
    <property type="match status" value="1"/>
</dbReference>
<dbReference type="SUPFAM" id="SSF56349">
    <property type="entry name" value="DNA breaking-rejoining enzymes"/>
    <property type="match status" value="1"/>
</dbReference>
<dbReference type="Gene3D" id="1.10.150.130">
    <property type="match status" value="1"/>
</dbReference>
<feature type="domain" description="Tyr recombinase" evidence="4">
    <location>
        <begin position="181"/>
        <end position="401"/>
    </location>
</feature>
<name>A0ABV8FCG4_9ACTN</name>
<dbReference type="Proteomes" id="UP001595698">
    <property type="component" value="Unassembled WGS sequence"/>
</dbReference>
<dbReference type="InterPro" id="IPR002104">
    <property type="entry name" value="Integrase_catalytic"/>
</dbReference>
<comment type="caution">
    <text evidence="5">The sequence shown here is derived from an EMBL/GenBank/DDBJ whole genome shotgun (WGS) entry which is preliminary data.</text>
</comment>
<accession>A0ABV8FCG4</accession>
<dbReference type="Gene3D" id="1.10.443.10">
    <property type="entry name" value="Intergrase catalytic core"/>
    <property type="match status" value="1"/>
</dbReference>
<evidence type="ECO:0000256" key="3">
    <source>
        <dbReference type="ARBA" id="ARBA00023172"/>
    </source>
</evidence>
<evidence type="ECO:0000259" key="4">
    <source>
        <dbReference type="PROSITE" id="PS51898"/>
    </source>
</evidence>
<dbReference type="EMBL" id="JBHSBC010000039">
    <property type="protein sequence ID" value="MFC3984952.1"/>
    <property type="molecule type" value="Genomic_DNA"/>
</dbReference>
<dbReference type="InterPro" id="IPR010998">
    <property type="entry name" value="Integrase_recombinase_N"/>
</dbReference>
<dbReference type="RefSeq" id="WP_386194990.1">
    <property type="nucleotide sequence ID" value="NZ_JBHSBC010000039.1"/>
</dbReference>
<dbReference type="PANTHER" id="PTHR30349:SF64">
    <property type="entry name" value="PROPHAGE INTEGRASE INTD-RELATED"/>
    <property type="match status" value="1"/>
</dbReference>
<keyword evidence="2" id="KW-0238">DNA-binding</keyword>
<dbReference type="InterPro" id="IPR011010">
    <property type="entry name" value="DNA_brk_join_enz"/>
</dbReference>
<dbReference type="InterPro" id="IPR050090">
    <property type="entry name" value="Tyrosine_recombinase_XerCD"/>
</dbReference>
<gene>
    <name evidence="5" type="ORF">ACFOYY_32830</name>
</gene>
<keyword evidence="6" id="KW-1185">Reference proteome</keyword>
<keyword evidence="3" id="KW-0233">DNA recombination</keyword>
<comment type="similarity">
    <text evidence="1">Belongs to the 'phage' integrase family.</text>
</comment>
<protein>
    <submittedName>
        <fullName evidence="5">Tyrosine-type recombinase/integrase</fullName>
    </submittedName>
</protein>
<organism evidence="5 6">
    <name type="scientific">Streptosporangium jomthongense</name>
    <dbReference type="NCBI Taxonomy" id="1193683"/>
    <lineage>
        <taxon>Bacteria</taxon>
        <taxon>Bacillati</taxon>
        <taxon>Actinomycetota</taxon>
        <taxon>Actinomycetes</taxon>
        <taxon>Streptosporangiales</taxon>
        <taxon>Streptosporangiaceae</taxon>
        <taxon>Streptosporangium</taxon>
    </lineage>
</organism>
<proteinExistence type="inferred from homology"/>
<dbReference type="Pfam" id="PF00589">
    <property type="entry name" value="Phage_integrase"/>
    <property type="match status" value="1"/>
</dbReference>
<sequence length="412" mass="46807">MAYIRRLPSGLYQATVRMPNGKRTTKTNKLKSVVEKWAKATEAKFDQGDIRDPRAGKILVSAWHERWAKARVIEKPTRAKNESLWRTHCEPKWGDWPMQAIARVDAQAWVGDLQETRRARHKGRPAAAFEDPDEIPTLSAATIHDVVHLMTSMYKAAMKEHPPLVLVNPFLDLELPKRSASAIEFYEHAEAEALYQALERLSGARWRTLVELGMDVGLRPGEIYGLHGHRVDWIRGQLSVVDVATRQGLREYPKSMKSNRVVPIPPATLEGMSRLMVGRPRGELVFTAPDGGTVDDGDFRNRMWYPAVDAARLCGGISPGEIDKAEGRRLLRRGRCGEVCDDPTHRIRRYPPRVMRHTAASWLVQDGVPLYDVQALLGHESFETTQRYAHLAPDAHDKVIKSWERRRMEKAN</sequence>
<dbReference type="InterPro" id="IPR013762">
    <property type="entry name" value="Integrase-like_cat_sf"/>
</dbReference>
<reference evidence="6" key="1">
    <citation type="journal article" date="2019" name="Int. J. Syst. Evol. Microbiol.">
        <title>The Global Catalogue of Microorganisms (GCM) 10K type strain sequencing project: providing services to taxonomists for standard genome sequencing and annotation.</title>
        <authorList>
            <consortium name="The Broad Institute Genomics Platform"/>
            <consortium name="The Broad Institute Genome Sequencing Center for Infectious Disease"/>
            <person name="Wu L."/>
            <person name="Ma J."/>
        </authorList>
    </citation>
    <scope>NUCLEOTIDE SEQUENCE [LARGE SCALE GENOMIC DNA]</scope>
    <source>
        <strain evidence="6">TBRC 7912</strain>
    </source>
</reference>
<evidence type="ECO:0000313" key="5">
    <source>
        <dbReference type="EMBL" id="MFC3984952.1"/>
    </source>
</evidence>